<gene>
    <name evidence="2" type="ORF">ENS31_14630</name>
</gene>
<sequence>MIKQLLSLLILLSMISFAQTEKLGKEITVQEKTKISAITSNPEEYLGKTVLVEGEVLEVCPAAGCWMELKSDDGKGKIKIKVRDGDIVFPMSAKGKKATVEGTVYKIELSKEEAIEYYKHLAEESGKDFDPSTVTGPVTIYQIKGLGAEIN</sequence>
<feature type="chain" id="PRO_5030752332" evidence="1">
    <location>
        <begin position="19"/>
        <end position="151"/>
    </location>
</feature>
<feature type="signal peptide" evidence="1">
    <location>
        <begin position="1"/>
        <end position="18"/>
    </location>
</feature>
<dbReference type="InterPro" id="IPR032577">
    <property type="entry name" value="DUF4920"/>
</dbReference>
<evidence type="ECO:0000313" key="2">
    <source>
        <dbReference type="EMBL" id="HFI92752.1"/>
    </source>
</evidence>
<comment type="caution">
    <text evidence="2">The sequence shown here is derived from an EMBL/GenBank/DDBJ whole genome shotgun (WGS) entry which is preliminary data.</text>
</comment>
<dbReference type="AlphaFoldDB" id="A0A7V2ZMQ0"/>
<evidence type="ECO:0000256" key="1">
    <source>
        <dbReference type="SAM" id="SignalP"/>
    </source>
</evidence>
<protein>
    <submittedName>
        <fullName evidence="2">DUF4920 domain-containing protein</fullName>
    </submittedName>
</protein>
<name>A0A7V2ZMQ0_9BACT</name>
<keyword evidence="1" id="KW-0732">Signal</keyword>
<reference evidence="2" key="1">
    <citation type="journal article" date="2020" name="mSystems">
        <title>Genome- and Community-Level Interaction Insights into Carbon Utilization and Element Cycling Functions of Hydrothermarchaeota in Hydrothermal Sediment.</title>
        <authorList>
            <person name="Zhou Z."/>
            <person name="Liu Y."/>
            <person name="Xu W."/>
            <person name="Pan J."/>
            <person name="Luo Z.H."/>
            <person name="Li M."/>
        </authorList>
    </citation>
    <scope>NUCLEOTIDE SEQUENCE [LARGE SCALE GENOMIC DNA]</scope>
    <source>
        <strain evidence="2">SpSt-479</strain>
    </source>
</reference>
<dbReference type="Pfam" id="PF16267">
    <property type="entry name" value="DUF4920"/>
    <property type="match status" value="1"/>
</dbReference>
<organism evidence="2">
    <name type="scientific">Ignavibacterium album</name>
    <dbReference type="NCBI Taxonomy" id="591197"/>
    <lineage>
        <taxon>Bacteria</taxon>
        <taxon>Pseudomonadati</taxon>
        <taxon>Ignavibacteriota</taxon>
        <taxon>Ignavibacteria</taxon>
        <taxon>Ignavibacteriales</taxon>
        <taxon>Ignavibacteriaceae</taxon>
        <taxon>Ignavibacterium</taxon>
    </lineage>
</organism>
<accession>A0A7V2ZMQ0</accession>
<dbReference type="EMBL" id="DSUJ01000011">
    <property type="protein sequence ID" value="HFI92752.1"/>
    <property type="molecule type" value="Genomic_DNA"/>
</dbReference>
<proteinExistence type="predicted"/>